<dbReference type="GO" id="GO:0008010">
    <property type="term" value="F:structural constituent of chitin-based larval cuticle"/>
    <property type="evidence" value="ECO:0007669"/>
    <property type="project" value="TreeGrafter"/>
</dbReference>
<feature type="chain" id="PRO_5015752519" evidence="3">
    <location>
        <begin position="20"/>
        <end position="119"/>
    </location>
</feature>
<dbReference type="GO" id="GO:0062129">
    <property type="term" value="C:chitin-based extracellular matrix"/>
    <property type="evidence" value="ECO:0007669"/>
    <property type="project" value="TreeGrafter"/>
</dbReference>
<keyword evidence="3" id="KW-0732">Signal</keyword>
<dbReference type="AlphaFoldDB" id="A0A2S1ZS61"/>
<evidence type="ECO:0000256" key="2">
    <source>
        <dbReference type="PROSITE-ProRule" id="PRU00497"/>
    </source>
</evidence>
<name>A0A2S1ZS61_NILLU</name>
<dbReference type="InterPro" id="IPR031311">
    <property type="entry name" value="CHIT_BIND_RR_consensus"/>
</dbReference>
<dbReference type="PROSITE" id="PS00233">
    <property type="entry name" value="CHIT_BIND_RR_1"/>
    <property type="match status" value="1"/>
</dbReference>
<dbReference type="EMBL" id="MF942777">
    <property type="protein sequence ID" value="AWK28300.1"/>
    <property type="molecule type" value="mRNA"/>
</dbReference>
<dbReference type="PROSITE" id="PS51155">
    <property type="entry name" value="CHIT_BIND_RR_2"/>
    <property type="match status" value="1"/>
</dbReference>
<dbReference type="PRINTS" id="PR00947">
    <property type="entry name" value="CUTICLE"/>
</dbReference>
<accession>A0A2S1ZS61</accession>
<keyword evidence="1 2" id="KW-0193">Cuticle</keyword>
<sequence>MQSATFVFLAVVLVVAAQAAPQFQARPPVAVIARSEVQDEAGQFSLTYTTADGTQVTKQGVLKPNADGTDNVLVEYGSYRYTSPEGQIVQVEYTADADGFHPKSPSIPIAPVAAPAVFV</sequence>
<dbReference type="Pfam" id="PF00379">
    <property type="entry name" value="Chitin_bind_4"/>
    <property type="match status" value="1"/>
</dbReference>
<reference evidence="4" key="1">
    <citation type="submission" date="2017-09" db="EMBL/GenBank/DDBJ databases">
        <authorList>
            <person name="Ehlers B."/>
            <person name="Leendertz F.H."/>
        </authorList>
    </citation>
    <scope>NUCLEOTIDE SEQUENCE</scope>
    <source>
        <strain evidence="4">NlugCpr3</strain>
    </source>
</reference>
<evidence type="ECO:0000256" key="1">
    <source>
        <dbReference type="ARBA" id="ARBA00022460"/>
    </source>
</evidence>
<evidence type="ECO:0000256" key="3">
    <source>
        <dbReference type="SAM" id="SignalP"/>
    </source>
</evidence>
<dbReference type="PANTHER" id="PTHR10380">
    <property type="entry name" value="CUTICLE PROTEIN"/>
    <property type="match status" value="1"/>
</dbReference>
<proteinExistence type="evidence at transcript level"/>
<dbReference type="InterPro" id="IPR050468">
    <property type="entry name" value="Cuticle_Struct_Prot"/>
</dbReference>
<dbReference type="PANTHER" id="PTHR10380:SF173">
    <property type="entry name" value="CUTICULAR PROTEIN 47EF, ISOFORM C-RELATED"/>
    <property type="match status" value="1"/>
</dbReference>
<feature type="signal peptide" evidence="3">
    <location>
        <begin position="1"/>
        <end position="19"/>
    </location>
</feature>
<reference evidence="4" key="2">
    <citation type="journal article" date="2018" name="Proc. Natl. Acad. Sci. U.S.A.">
        <title>A comprehensive omics analysis and functional survey of cuticular proteins in the brown planthopper.</title>
        <authorList>
            <person name="Pan P.L."/>
            <person name="Ye Y.X."/>
            <person name="Lou Y.H."/>
            <person name="Lu J.B."/>
            <person name="Cheng C."/>
            <person name="Shen Y."/>
            <person name="Moussian B."/>
            <person name="Zhang C.X."/>
        </authorList>
    </citation>
    <scope>NUCLEOTIDE SEQUENCE</scope>
    <source>
        <strain evidence="4">NlugCpr3</strain>
    </source>
</reference>
<organism evidence="4">
    <name type="scientific">Nilaparvata lugens</name>
    <name type="common">Brown planthopper</name>
    <dbReference type="NCBI Taxonomy" id="108931"/>
    <lineage>
        <taxon>Eukaryota</taxon>
        <taxon>Metazoa</taxon>
        <taxon>Ecdysozoa</taxon>
        <taxon>Arthropoda</taxon>
        <taxon>Hexapoda</taxon>
        <taxon>Insecta</taxon>
        <taxon>Pterygota</taxon>
        <taxon>Neoptera</taxon>
        <taxon>Paraneoptera</taxon>
        <taxon>Hemiptera</taxon>
        <taxon>Auchenorrhyncha</taxon>
        <taxon>Fulgoroidea</taxon>
        <taxon>Delphacidae</taxon>
        <taxon>Delphacinae</taxon>
        <taxon>Nilaparvata</taxon>
    </lineage>
</organism>
<dbReference type="InterPro" id="IPR000618">
    <property type="entry name" value="Insect_cuticle"/>
</dbReference>
<protein>
    <submittedName>
        <fullName evidence="4">Cuticular protein</fullName>
    </submittedName>
</protein>
<evidence type="ECO:0000313" key="4">
    <source>
        <dbReference type="EMBL" id="AWK28300.1"/>
    </source>
</evidence>
<dbReference type="OrthoDB" id="6368834at2759"/>